<dbReference type="AlphaFoldDB" id="A0A9P4NBJ1"/>
<sequence>MFMCETSCQAGRILYYNKKFEEIRILTRTVCIRNHQNTFKLAESVFRTIMGNAETERVHTIKPGEDVESLWDAVKTESKGMQWIPAVGEQIGEETKGFVIYARADELKDAILFPKESTGQLRITISKIMICDDGLLKISTQDGDLSSDEKLEYGRIIQQRRPPHALRNNIMALRDYDTSHTGMETDFFWHTDREKPKRRFNQAERAKDVQDRRTHMSNKTMPEDFRAEFDELLRNHNRQVRDQIDDIYPLEWRKAISA</sequence>
<accession>A0A9P4NBJ1</accession>
<keyword evidence="2" id="KW-1185">Reference proteome</keyword>
<gene>
    <name evidence="1" type="ORF">CC78DRAFT_539379</name>
</gene>
<name>A0A9P4NBJ1_9PLEO</name>
<proteinExistence type="predicted"/>
<dbReference type="EMBL" id="ML986580">
    <property type="protein sequence ID" value="KAF2270121.1"/>
    <property type="molecule type" value="Genomic_DNA"/>
</dbReference>
<protein>
    <submittedName>
        <fullName evidence="1">Uncharacterized protein</fullName>
    </submittedName>
</protein>
<evidence type="ECO:0000313" key="2">
    <source>
        <dbReference type="Proteomes" id="UP000800093"/>
    </source>
</evidence>
<comment type="caution">
    <text evidence="1">The sequence shown here is derived from an EMBL/GenBank/DDBJ whole genome shotgun (WGS) entry which is preliminary data.</text>
</comment>
<dbReference type="OrthoDB" id="5326588at2759"/>
<evidence type="ECO:0000313" key="1">
    <source>
        <dbReference type="EMBL" id="KAF2270121.1"/>
    </source>
</evidence>
<organism evidence="1 2">
    <name type="scientific">Lojkania enalia</name>
    <dbReference type="NCBI Taxonomy" id="147567"/>
    <lineage>
        <taxon>Eukaryota</taxon>
        <taxon>Fungi</taxon>
        <taxon>Dikarya</taxon>
        <taxon>Ascomycota</taxon>
        <taxon>Pezizomycotina</taxon>
        <taxon>Dothideomycetes</taxon>
        <taxon>Pleosporomycetidae</taxon>
        <taxon>Pleosporales</taxon>
        <taxon>Pleosporales incertae sedis</taxon>
        <taxon>Lojkania</taxon>
    </lineage>
</organism>
<dbReference type="Proteomes" id="UP000800093">
    <property type="component" value="Unassembled WGS sequence"/>
</dbReference>
<reference evidence="2" key="1">
    <citation type="journal article" date="2020" name="Stud. Mycol.">
        <title>101 Dothideomycetes genomes: A test case for predicting lifestyles and emergence of pathogens.</title>
        <authorList>
            <person name="Haridas S."/>
            <person name="Albert R."/>
            <person name="Binder M."/>
            <person name="Bloem J."/>
            <person name="LaButti K."/>
            <person name="Salamov A."/>
            <person name="Andreopoulos B."/>
            <person name="Baker S."/>
            <person name="Barry K."/>
            <person name="Bills G."/>
            <person name="Bluhm B."/>
            <person name="Cannon C."/>
            <person name="Castanera R."/>
            <person name="Culley D."/>
            <person name="Daum C."/>
            <person name="Ezra D."/>
            <person name="Gonzalez J."/>
            <person name="Henrissat B."/>
            <person name="Kuo A."/>
            <person name="Liang C."/>
            <person name="Lipzen A."/>
            <person name="Lutzoni F."/>
            <person name="Magnuson J."/>
            <person name="Mondo S."/>
            <person name="Nolan M."/>
            <person name="Ohm R."/>
            <person name="Pangilinan J."/>
            <person name="Park H.-J."/>
            <person name="Ramirez L."/>
            <person name="Alfaro M."/>
            <person name="Sun H."/>
            <person name="Tritt A."/>
            <person name="Yoshinaga Y."/>
            <person name="Zwiers L.-H."/>
            <person name="Turgeon B."/>
            <person name="Goodwin S."/>
            <person name="Spatafora J."/>
            <person name="Crous P."/>
            <person name="Grigoriev I."/>
        </authorList>
    </citation>
    <scope>NUCLEOTIDE SEQUENCE [LARGE SCALE GENOMIC DNA]</scope>
    <source>
        <strain evidence="2">CBS 304.66</strain>
    </source>
</reference>